<evidence type="ECO:0000313" key="1">
    <source>
        <dbReference type="EMBL" id="KAK5840608.1"/>
    </source>
</evidence>
<name>A0ABR0QP24_GOSAR</name>
<accession>A0ABR0QP24</accession>
<keyword evidence="2" id="KW-1185">Reference proteome</keyword>
<protein>
    <submittedName>
        <fullName evidence="1">Uncharacterized protein</fullName>
    </submittedName>
</protein>
<dbReference type="Proteomes" id="UP001358586">
    <property type="component" value="Chromosome 3"/>
</dbReference>
<sequence>MDKHLTILLLYPMHARMHRVVGEIRARRERQFIRISKADNFHLEIIYPGLAPKISPTMGSMGS</sequence>
<proteinExistence type="predicted"/>
<reference evidence="1 2" key="1">
    <citation type="submission" date="2023-03" db="EMBL/GenBank/DDBJ databases">
        <title>WGS of Gossypium arboreum.</title>
        <authorList>
            <person name="Yu D."/>
        </authorList>
    </citation>
    <scope>NUCLEOTIDE SEQUENCE [LARGE SCALE GENOMIC DNA]</scope>
    <source>
        <tissue evidence="1">Leaf</tissue>
    </source>
</reference>
<dbReference type="EMBL" id="JARKNE010000003">
    <property type="protein sequence ID" value="KAK5840608.1"/>
    <property type="molecule type" value="Genomic_DNA"/>
</dbReference>
<gene>
    <name evidence="1" type="ORF">PVK06_009511</name>
</gene>
<comment type="caution">
    <text evidence="1">The sequence shown here is derived from an EMBL/GenBank/DDBJ whole genome shotgun (WGS) entry which is preliminary data.</text>
</comment>
<organism evidence="1 2">
    <name type="scientific">Gossypium arboreum</name>
    <name type="common">Tree cotton</name>
    <name type="synonym">Gossypium nanking</name>
    <dbReference type="NCBI Taxonomy" id="29729"/>
    <lineage>
        <taxon>Eukaryota</taxon>
        <taxon>Viridiplantae</taxon>
        <taxon>Streptophyta</taxon>
        <taxon>Embryophyta</taxon>
        <taxon>Tracheophyta</taxon>
        <taxon>Spermatophyta</taxon>
        <taxon>Magnoliopsida</taxon>
        <taxon>eudicotyledons</taxon>
        <taxon>Gunneridae</taxon>
        <taxon>Pentapetalae</taxon>
        <taxon>rosids</taxon>
        <taxon>malvids</taxon>
        <taxon>Malvales</taxon>
        <taxon>Malvaceae</taxon>
        <taxon>Malvoideae</taxon>
        <taxon>Gossypium</taxon>
    </lineage>
</organism>
<evidence type="ECO:0000313" key="2">
    <source>
        <dbReference type="Proteomes" id="UP001358586"/>
    </source>
</evidence>